<evidence type="ECO:0000313" key="3">
    <source>
        <dbReference type="EMBL" id="OTI59870.1"/>
    </source>
</evidence>
<evidence type="ECO:0000313" key="4">
    <source>
        <dbReference type="Proteomes" id="UP000045039"/>
    </source>
</evidence>
<dbReference type="EMBL" id="NFFZ01000010">
    <property type="protein sequence ID" value="OTI59870.1"/>
    <property type="molecule type" value="Genomic_DNA"/>
</dbReference>
<proteinExistence type="predicted"/>
<reference evidence="2" key="2">
    <citation type="submission" date="2015-06" db="EMBL/GenBank/DDBJ databases">
        <authorList>
            <person name="Radhakrishnan R."/>
            <person name="Underwood A."/>
            <person name="Al-Shahib A."/>
        </authorList>
    </citation>
    <scope>NUCLEOTIDE SEQUENCE</scope>
    <source>
        <strain evidence="2">P19_London_7_VIM_2_05_10</strain>
    </source>
</reference>
<feature type="signal peptide" evidence="1">
    <location>
        <begin position="1"/>
        <end position="22"/>
    </location>
</feature>
<keyword evidence="1" id="KW-0732">Signal</keyword>
<organism evidence="2 4">
    <name type="scientific">Pseudomonas aeruginosa</name>
    <dbReference type="NCBI Taxonomy" id="287"/>
    <lineage>
        <taxon>Bacteria</taxon>
        <taxon>Pseudomonadati</taxon>
        <taxon>Pseudomonadota</taxon>
        <taxon>Gammaproteobacteria</taxon>
        <taxon>Pseudomonadales</taxon>
        <taxon>Pseudomonadaceae</taxon>
        <taxon>Pseudomonas</taxon>
    </lineage>
</organism>
<protein>
    <recommendedName>
        <fullName evidence="6">Secreted protein</fullName>
    </recommendedName>
</protein>
<accession>A0A069QG59</accession>
<dbReference type="RefSeq" id="WP_003122204.1">
    <property type="nucleotide sequence ID" value="NZ_AP040361.1"/>
</dbReference>
<evidence type="ECO:0008006" key="6">
    <source>
        <dbReference type="Google" id="ProtNLM"/>
    </source>
</evidence>
<dbReference type="AlphaFoldDB" id="A0A069QG59"/>
<evidence type="ECO:0000256" key="1">
    <source>
        <dbReference type="SAM" id="SignalP"/>
    </source>
</evidence>
<name>A0A069QG59_PSEAI</name>
<feature type="chain" id="PRO_5015027725" description="Secreted protein" evidence="1">
    <location>
        <begin position="23"/>
        <end position="194"/>
    </location>
</feature>
<reference evidence="5" key="4">
    <citation type="submission" date="2017-05" db="EMBL/GenBank/DDBJ databases">
        <authorList>
            <person name="Giani T."/>
            <person name="Arena F."/>
            <person name="Pollini S."/>
            <person name="Di Pilato V."/>
            <person name="D'Andrea M.M."/>
            <person name="Henrici De Angelis L."/>
            <person name="Bassetti M."/>
            <person name="Rossolini G.M."/>
        </authorList>
    </citation>
    <scope>NUCLEOTIDE SEQUENCE [LARGE SCALE GENOMIC DNA]</scope>
    <source>
        <strain evidence="5">S567_C10_BS</strain>
    </source>
</reference>
<dbReference type="Proteomes" id="UP000194857">
    <property type="component" value="Unassembled WGS sequence"/>
</dbReference>
<dbReference type="EMBL" id="CVVU01000075">
    <property type="protein sequence ID" value="CRO36650.1"/>
    <property type="molecule type" value="Genomic_DNA"/>
</dbReference>
<evidence type="ECO:0000313" key="5">
    <source>
        <dbReference type="Proteomes" id="UP000194857"/>
    </source>
</evidence>
<gene>
    <name evidence="3" type="ORF">CAZ10_20415</name>
    <name evidence="2" type="ORF">PAERUG_P19_London_7_VIM_2_05_10_01449</name>
</gene>
<evidence type="ECO:0000313" key="2">
    <source>
        <dbReference type="EMBL" id="CRO36650.1"/>
    </source>
</evidence>
<dbReference type="Proteomes" id="UP000045039">
    <property type="component" value="Unassembled WGS sequence"/>
</dbReference>
<comment type="caution">
    <text evidence="2">The sequence shown here is derived from an EMBL/GenBank/DDBJ whole genome shotgun (WGS) entry which is preliminary data.</text>
</comment>
<sequence length="194" mass="20846">MPRQLAGLLCVLLGLAGAPALACPFRATDAETPAASAGAAQVLALGGAGRLQLDLQRAPATLLHSGDLLIARYAEGHYLAHRLLEGNEMGADEGERLDLPRQVRLLFGALPLDGLPDAERERLQAQRQALGLCDRRASASRYRVAGTEVYRLRGSQAGKPYHALYLLDGPQVHYLDSSGSDAFVEQLLASLRRR</sequence>
<reference evidence="4" key="1">
    <citation type="submission" date="2015-06" db="EMBL/GenBank/DDBJ databases">
        <authorList>
            <person name="Radhakrishnan Rajesh"/>
            <person name="Underwood Anthony"/>
            <person name="Al-Shahib Ali"/>
        </authorList>
    </citation>
    <scope>NUCLEOTIDE SEQUENCE [LARGE SCALE GENOMIC DNA]</scope>
    <source>
        <strain evidence="4">P19_London_7_VIM_2_05_10</strain>
    </source>
</reference>
<reference evidence="3" key="3">
    <citation type="submission" date="2017-05" db="EMBL/GenBank/DDBJ databases">
        <authorList>
            <person name="Song R."/>
            <person name="Chenine A.L."/>
            <person name="Ruprecht R.M."/>
        </authorList>
    </citation>
    <scope>NUCLEOTIDE SEQUENCE [LARGE SCALE GENOMIC DNA]</scope>
    <source>
        <strain evidence="3">S567_C10_BS</strain>
    </source>
</reference>